<feature type="transmembrane region" description="Helical" evidence="7">
    <location>
        <begin position="210"/>
        <end position="228"/>
    </location>
</feature>
<dbReference type="GO" id="GO:0005886">
    <property type="term" value="C:plasma membrane"/>
    <property type="evidence" value="ECO:0007669"/>
    <property type="project" value="TreeGrafter"/>
</dbReference>
<keyword evidence="2 7" id="KW-0812">Transmembrane</keyword>
<evidence type="ECO:0000256" key="6">
    <source>
        <dbReference type="ARBA" id="ARBA00040155"/>
    </source>
</evidence>
<feature type="transmembrane region" description="Helical" evidence="7">
    <location>
        <begin position="306"/>
        <end position="331"/>
    </location>
</feature>
<sequence>MVETDSLKKTNGLQTYVSCRRQNLGNGLLVGDILPDIVTFVDEALFQSYCDSGRPVYNTAKHGAEAYHYLKIVTEDWNKYLMRKGVDNRSFSYGVYPVVLSFTANFVITISLTLLIFLNISDRRYKYTSRLLKMGSMISSVNILIFVTRALKKLKSEHDKYGVATAGSVMSLYSSDLTFSILDLISVFMIQLCQVMIVNRLFPRNLEKRICIFLGVPLVVVSNVLWAIPRLDKGMRTSPKNWGTLPPFVYLFRIALSTSYACTVTSYSFIKRRFCIHSFQMGILSLLAVLVVLLQPILFITDVSDAWLWGVGELFTTTCYVGSAFIVWEWLERLNTLERNEQAQSILGRPFYEDEQQEYRIARYALEVQRALGEDYDEDGGEFSKIPSFIQDTPSSLYATYSKNTTIIGRERENFDQVRFNQRPAFKEILRQRFLTSYMSLMRPIKQARNWGLEMLNIKSKGKEKNAEREGIVRKRIGLDRHDEVYVYSTKDIVFESDGE</sequence>
<evidence type="ECO:0000256" key="7">
    <source>
        <dbReference type="SAM" id="Phobius"/>
    </source>
</evidence>
<dbReference type="EMBL" id="BDGX01000035">
    <property type="protein sequence ID" value="GAV52808.1"/>
    <property type="molecule type" value="Genomic_DNA"/>
</dbReference>
<evidence type="ECO:0000256" key="4">
    <source>
        <dbReference type="ARBA" id="ARBA00023136"/>
    </source>
</evidence>
<comment type="caution">
    <text evidence="8">The sequence shown here is derived from an EMBL/GenBank/DDBJ whole genome shotgun (WGS) entry which is preliminary data.</text>
</comment>
<reference evidence="8 9" key="1">
    <citation type="submission" date="2016-08" db="EMBL/GenBank/DDBJ databases">
        <title>Draft genome sequence of allopolyploid Zygosaccharomyces rouxii.</title>
        <authorList>
            <person name="Watanabe J."/>
            <person name="Uehara K."/>
            <person name="Mogi Y."/>
            <person name="Tsukioka Y."/>
        </authorList>
    </citation>
    <scope>NUCLEOTIDE SEQUENCE [LARGE SCALE GENOMIC DNA]</scope>
    <source>
        <strain evidence="8 9">NBRC 110957</strain>
    </source>
</reference>
<evidence type="ECO:0000256" key="2">
    <source>
        <dbReference type="ARBA" id="ARBA00022692"/>
    </source>
</evidence>
<organism evidence="8 9">
    <name type="scientific">Zygosaccharomyces rouxii</name>
    <dbReference type="NCBI Taxonomy" id="4956"/>
    <lineage>
        <taxon>Eukaryota</taxon>
        <taxon>Fungi</taxon>
        <taxon>Dikarya</taxon>
        <taxon>Ascomycota</taxon>
        <taxon>Saccharomycotina</taxon>
        <taxon>Saccharomycetes</taxon>
        <taxon>Saccharomycetales</taxon>
        <taxon>Saccharomycetaceae</taxon>
        <taxon>Zygosaccharomyces</taxon>
    </lineage>
</organism>
<dbReference type="Proteomes" id="UP000187013">
    <property type="component" value="Unassembled WGS sequence"/>
</dbReference>
<evidence type="ECO:0000313" key="9">
    <source>
        <dbReference type="Proteomes" id="UP000187013"/>
    </source>
</evidence>
<dbReference type="GO" id="GO:0071467">
    <property type="term" value="P:cellular response to pH"/>
    <property type="evidence" value="ECO:0007669"/>
    <property type="project" value="TreeGrafter"/>
</dbReference>
<feature type="transmembrane region" description="Helical" evidence="7">
    <location>
        <begin position="177"/>
        <end position="198"/>
    </location>
</feature>
<evidence type="ECO:0000256" key="5">
    <source>
        <dbReference type="ARBA" id="ARBA00038109"/>
    </source>
</evidence>
<dbReference type="PANTHER" id="PTHR35779:SF1">
    <property type="entry name" value="PH-RESPONSE REGULATOR PROTEIN PALH_RIM21"/>
    <property type="match status" value="1"/>
</dbReference>
<evidence type="ECO:0000313" key="8">
    <source>
        <dbReference type="EMBL" id="GAV52808.1"/>
    </source>
</evidence>
<feature type="transmembrane region" description="Helical" evidence="7">
    <location>
        <begin position="248"/>
        <end position="270"/>
    </location>
</feature>
<accession>A0A1Q3AAZ8</accession>
<dbReference type="Pfam" id="PF08733">
    <property type="entry name" value="PalH"/>
    <property type="match status" value="1"/>
</dbReference>
<keyword evidence="3 7" id="KW-1133">Transmembrane helix</keyword>
<dbReference type="PANTHER" id="PTHR35779">
    <property type="entry name" value="PH-RESPONSE REGULATOR PROTEIN PALH/RIM21"/>
    <property type="match status" value="1"/>
</dbReference>
<keyword evidence="4 7" id="KW-0472">Membrane</keyword>
<protein>
    <recommendedName>
        <fullName evidence="6">pH-response regulator protein palH/RIM21</fullName>
    </recommendedName>
</protein>
<evidence type="ECO:0000256" key="1">
    <source>
        <dbReference type="ARBA" id="ARBA00004141"/>
    </source>
</evidence>
<comment type="subcellular location">
    <subcellularLocation>
        <location evidence="1">Membrane</location>
        <topology evidence="1">Multi-pass membrane protein</topology>
    </subcellularLocation>
</comment>
<dbReference type="OrthoDB" id="5393256at2759"/>
<dbReference type="AlphaFoldDB" id="A0A1Q3AAZ8"/>
<feature type="transmembrane region" description="Helical" evidence="7">
    <location>
        <begin position="131"/>
        <end position="151"/>
    </location>
</feature>
<comment type="similarity">
    <text evidence="5">Belongs to the palH/RIM21 family.</text>
</comment>
<feature type="transmembrane region" description="Helical" evidence="7">
    <location>
        <begin position="282"/>
        <end position="300"/>
    </location>
</feature>
<feature type="transmembrane region" description="Helical" evidence="7">
    <location>
        <begin position="95"/>
        <end position="119"/>
    </location>
</feature>
<evidence type="ECO:0000256" key="3">
    <source>
        <dbReference type="ARBA" id="ARBA00022989"/>
    </source>
</evidence>
<proteinExistence type="inferred from homology"/>
<dbReference type="InterPro" id="IPR014844">
    <property type="entry name" value="PalH"/>
</dbReference>
<gene>
    <name evidence="8" type="ORF">ZYGR_0AI00900</name>
</gene>
<name>A0A1Q3AAZ8_ZYGRO</name>